<dbReference type="GO" id="GO:0006508">
    <property type="term" value="P:proteolysis"/>
    <property type="evidence" value="ECO:0007669"/>
    <property type="project" value="InterPro"/>
</dbReference>
<accession>A0A927CRP5</accession>
<evidence type="ECO:0000259" key="3">
    <source>
        <dbReference type="Pfam" id="PF00675"/>
    </source>
</evidence>
<dbReference type="PANTHER" id="PTHR11851">
    <property type="entry name" value="METALLOPROTEASE"/>
    <property type="match status" value="1"/>
</dbReference>
<dbReference type="FunFam" id="3.30.830.10:FF:000008">
    <property type="entry name" value="Mitochondrial-processing peptidase subunit beta"/>
    <property type="match status" value="1"/>
</dbReference>
<evidence type="ECO:0000256" key="1">
    <source>
        <dbReference type="ARBA" id="ARBA00007261"/>
    </source>
</evidence>
<feature type="domain" description="Peptidase M16 C-terminal" evidence="4">
    <location>
        <begin position="165"/>
        <end position="339"/>
    </location>
</feature>
<dbReference type="InterPro" id="IPR011765">
    <property type="entry name" value="Pept_M16_N"/>
</dbReference>
<feature type="domain" description="Peptidase M16 N-terminal" evidence="3">
    <location>
        <begin position="11"/>
        <end position="157"/>
    </location>
</feature>
<dbReference type="InterPro" id="IPR011249">
    <property type="entry name" value="Metalloenz_LuxS/M16"/>
</dbReference>
<organism evidence="5 6">
    <name type="scientific">Paenibacillus arenilitoris</name>
    <dbReference type="NCBI Taxonomy" id="2772299"/>
    <lineage>
        <taxon>Bacteria</taxon>
        <taxon>Bacillati</taxon>
        <taxon>Bacillota</taxon>
        <taxon>Bacilli</taxon>
        <taxon>Bacillales</taxon>
        <taxon>Paenibacillaceae</taxon>
        <taxon>Paenibacillus</taxon>
    </lineage>
</organism>
<evidence type="ECO:0000256" key="2">
    <source>
        <dbReference type="RuleBase" id="RU004447"/>
    </source>
</evidence>
<gene>
    <name evidence="5" type="ORF">IDH41_19060</name>
</gene>
<protein>
    <submittedName>
        <fullName evidence="5">Insulinase family protein</fullName>
    </submittedName>
</protein>
<dbReference type="SUPFAM" id="SSF63411">
    <property type="entry name" value="LuxS/MPP-like metallohydrolase"/>
    <property type="match status" value="2"/>
</dbReference>
<evidence type="ECO:0000313" key="6">
    <source>
        <dbReference type="Proteomes" id="UP000632125"/>
    </source>
</evidence>
<dbReference type="PROSITE" id="PS00143">
    <property type="entry name" value="INSULINASE"/>
    <property type="match status" value="1"/>
</dbReference>
<dbReference type="InterPro" id="IPR001431">
    <property type="entry name" value="Pept_M16_Zn_BS"/>
</dbReference>
<evidence type="ECO:0000259" key="4">
    <source>
        <dbReference type="Pfam" id="PF05193"/>
    </source>
</evidence>
<name>A0A927CRP5_9BACL</name>
<dbReference type="RefSeq" id="WP_190863829.1">
    <property type="nucleotide sequence ID" value="NZ_JACXIY010000023.1"/>
</dbReference>
<dbReference type="GO" id="GO:0004222">
    <property type="term" value="F:metalloendopeptidase activity"/>
    <property type="evidence" value="ECO:0007669"/>
    <property type="project" value="InterPro"/>
</dbReference>
<dbReference type="Pfam" id="PF05193">
    <property type="entry name" value="Peptidase_M16_C"/>
    <property type="match status" value="1"/>
</dbReference>
<dbReference type="AlphaFoldDB" id="A0A927CRP5"/>
<dbReference type="Pfam" id="PF00675">
    <property type="entry name" value="Peptidase_M16"/>
    <property type="match status" value="1"/>
</dbReference>
<evidence type="ECO:0000313" key="5">
    <source>
        <dbReference type="EMBL" id="MBD2870686.1"/>
    </source>
</evidence>
<dbReference type="InterPro" id="IPR007863">
    <property type="entry name" value="Peptidase_M16_C"/>
</dbReference>
<dbReference type="Proteomes" id="UP000632125">
    <property type="component" value="Unassembled WGS sequence"/>
</dbReference>
<comment type="caution">
    <text evidence="5">The sequence shown here is derived from an EMBL/GenBank/DDBJ whole genome shotgun (WGS) entry which is preliminary data.</text>
</comment>
<dbReference type="GO" id="GO:0046872">
    <property type="term" value="F:metal ion binding"/>
    <property type="evidence" value="ECO:0007669"/>
    <property type="project" value="InterPro"/>
</dbReference>
<reference evidence="5" key="1">
    <citation type="submission" date="2020-09" db="EMBL/GenBank/DDBJ databases">
        <title>A novel bacterium of genus Paenibacillus, isolated from South China Sea.</title>
        <authorList>
            <person name="Huang H."/>
            <person name="Mo K."/>
            <person name="Hu Y."/>
        </authorList>
    </citation>
    <scope>NUCLEOTIDE SEQUENCE</scope>
    <source>
        <strain evidence="5">IB182493</strain>
    </source>
</reference>
<dbReference type="PANTHER" id="PTHR11851:SF49">
    <property type="entry name" value="MITOCHONDRIAL-PROCESSING PEPTIDASE SUBUNIT ALPHA"/>
    <property type="match status" value="1"/>
</dbReference>
<proteinExistence type="inferred from homology"/>
<dbReference type="EMBL" id="JACXIY010000023">
    <property type="protein sequence ID" value="MBD2870686.1"/>
    <property type="molecule type" value="Genomic_DNA"/>
</dbReference>
<sequence length="422" mass="46889">MNKYTLSNGLRVVVEYIPTVRSVSFGIWVKTGSRNETPENNGISHFIEHMLFKGTANRSSKDIADLFDGIGGNVNAFTSKEYTCYFAKVLDEHLPLAADALSDMFFHSTLDPEELAKEKNVILEEIAMYEDTPDDKVHDEASRASYGDHPLAYSILGLDERLTAMNSDTLRGYMDEKYTIDNTVISVAGNVEENALLALLEKHFGAFANRSKGEAPDVSPAFRGDYLFHKKKTEQNHICISFPGCSITDKNLYAMILLNNALGGGMSSRLFQEIREKRGLAYSVYSYHTSYADTGLFTVYAGTAPKQTKDVLDLTIEQLGELSVNGLADDELHRGKEQLKGSLILSLESTSSRMNRLGKNELMIGRHYTLDELLKRIDGVTMDDVREVTKRLLASPFAVAMVGSNDKAAAQIRRDQFVSSSI</sequence>
<comment type="similarity">
    <text evidence="1 2">Belongs to the peptidase M16 family.</text>
</comment>
<dbReference type="Gene3D" id="3.30.830.10">
    <property type="entry name" value="Metalloenzyme, LuxS/M16 peptidase-like"/>
    <property type="match status" value="2"/>
</dbReference>
<dbReference type="InterPro" id="IPR050361">
    <property type="entry name" value="MPP/UQCRC_Complex"/>
</dbReference>
<keyword evidence="6" id="KW-1185">Reference proteome</keyword>